<dbReference type="PROSITE" id="PS51387">
    <property type="entry name" value="FAD_PCMH"/>
    <property type="match status" value="1"/>
</dbReference>
<organism evidence="2">
    <name type="scientific">marine sediment metagenome</name>
    <dbReference type="NCBI Taxonomy" id="412755"/>
    <lineage>
        <taxon>unclassified sequences</taxon>
        <taxon>metagenomes</taxon>
        <taxon>ecological metagenomes</taxon>
    </lineage>
</organism>
<dbReference type="GO" id="GO:0071949">
    <property type="term" value="F:FAD binding"/>
    <property type="evidence" value="ECO:0007669"/>
    <property type="project" value="InterPro"/>
</dbReference>
<dbReference type="Pfam" id="PF00941">
    <property type="entry name" value="FAD_binding_5"/>
    <property type="match status" value="1"/>
</dbReference>
<dbReference type="SMART" id="SM01092">
    <property type="entry name" value="CO_deh_flav_C"/>
    <property type="match status" value="1"/>
</dbReference>
<dbReference type="InterPro" id="IPR036318">
    <property type="entry name" value="FAD-bd_PCMH-like_sf"/>
</dbReference>
<reference evidence="2" key="1">
    <citation type="journal article" date="2015" name="Nature">
        <title>Complex archaea that bridge the gap between prokaryotes and eukaryotes.</title>
        <authorList>
            <person name="Spang A."/>
            <person name="Saw J.H."/>
            <person name="Jorgensen S.L."/>
            <person name="Zaremba-Niedzwiedzka K."/>
            <person name="Martijn J."/>
            <person name="Lind A.E."/>
            <person name="van Eijk R."/>
            <person name="Schleper C."/>
            <person name="Guy L."/>
            <person name="Ettema T.J."/>
        </authorList>
    </citation>
    <scope>NUCLEOTIDE SEQUENCE</scope>
</reference>
<dbReference type="InterPro" id="IPR016166">
    <property type="entry name" value="FAD-bd_PCMH"/>
</dbReference>
<dbReference type="Gene3D" id="3.30.390.50">
    <property type="entry name" value="CO dehydrogenase flavoprotein, C-terminal domain"/>
    <property type="match status" value="1"/>
</dbReference>
<gene>
    <name evidence="2" type="ORF">LCGC14_0061480</name>
</gene>
<dbReference type="InterPro" id="IPR002346">
    <property type="entry name" value="Mopterin_DH_FAD-bd"/>
</dbReference>
<dbReference type="AlphaFoldDB" id="A0A0F9Y4U9"/>
<dbReference type="Gene3D" id="3.30.465.10">
    <property type="match status" value="1"/>
</dbReference>
<feature type="domain" description="FAD-binding PCMH-type" evidence="1">
    <location>
        <begin position="1"/>
        <end position="173"/>
    </location>
</feature>
<evidence type="ECO:0000259" key="1">
    <source>
        <dbReference type="PROSITE" id="PS51387"/>
    </source>
</evidence>
<dbReference type="PANTHER" id="PTHR42659">
    <property type="entry name" value="XANTHINE DEHYDROGENASE SUBUNIT C-RELATED"/>
    <property type="match status" value="1"/>
</dbReference>
<dbReference type="PANTHER" id="PTHR42659:SF9">
    <property type="entry name" value="XANTHINE DEHYDROGENASE FAD-BINDING SUBUNIT XDHB-RELATED"/>
    <property type="match status" value="1"/>
</dbReference>
<dbReference type="GO" id="GO:0016491">
    <property type="term" value="F:oxidoreductase activity"/>
    <property type="evidence" value="ECO:0007669"/>
    <property type="project" value="InterPro"/>
</dbReference>
<dbReference type="InterPro" id="IPR005107">
    <property type="entry name" value="CO_DH_flav_C"/>
</dbReference>
<accession>A0A0F9Y4U9</accession>
<sequence length="290" mass="29856">MQYQAPTRLDDVAALLASAGGHGRVMAGGTDLLARFAGGMPRPAVLVDIKRVAELMVIEQDSDGGFTVGAGVCGAAINENAILRQAWPGVTEAMDLIGSVQIQGRASLGGNLCNASPAADSVPALIAAGASCRILGSRGERTLAVADVIHSPGKTCLGTDEFIVSFYLPPRPARSADAYLRLIPRSEMDIAVAGAAVNLTLDDEGVVVSASVALGAVSPVPLLVPRAADVMLGTRLDNDVMVQLKSVVSASCRPINDKRGTIDYRNHVAGVLAVRAALIAGQRATAKERA</sequence>
<dbReference type="Pfam" id="PF03450">
    <property type="entry name" value="CO_deh_flav_C"/>
    <property type="match status" value="1"/>
</dbReference>
<dbReference type="Gene3D" id="3.30.43.10">
    <property type="entry name" value="Uridine Diphospho-n-acetylenolpyruvylglucosamine Reductase, domain 2"/>
    <property type="match status" value="1"/>
</dbReference>
<dbReference type="EMBL" id="LAZR01000014">
    <property type="protein sequence ID" value="KKO06962.1"/>
    <property type="molecule type" value="Genomic_DNA"/>
</dbReference>
<evidence type="ECO:0000313" key="2">
    <source>
        <dbReference type="EMBL" id="KKO06962.1"/>
    </source>
</evidence>
<dbReference type="SUPFAM" id="SSF56176">
    <property type="entry name" value="FAD-binding/transporter-associated domain-like"/>
    <property type="match status" value="1"/>
</dbReference>
<comment type="caution">
    <text evidence="2">The sequence shown here is derived from an EMBL/GenBank/DDBJ whole genome shotgun (WGS) entry which is preliminary data.</text>
</comment>
<name>A0A0F9Y4U9_9ZZZZ</name>
<protein>
    <recommendedName>
        <fullName evidence="1">FAD-binding PCMH-type domain-containing protein</fullName>
    </recommendedName>
</protein>
<dbReference type="InterPro" id="IPR016169">
    <property type="entry name" value="FAD-bd_PCMH_sub2"/>
</dbReference>
<dbReference type="InterPro" id="IPR036683">
    <property type="entry name" value="CO_DH_flav_C_dom_sf"/>
</dbReference>
<dbReference type="InterPro" id="IPR016167">
    <property type="entry name" value="FAD-bd_PCMH_sub1"/>
</dbReference>
<dbReference type="InterPro" id="IPR051312">
    <property type="entry name" value="Diverse_Substr_Oxidored"/>
</dbReference>
<dbReference type="SUPFAM" id="SSF55447">
    <property type="entry name" value="CO dehydrogenase flavoprotein C-terminal domain-like"/>
    <property type="match status" value="1"/>
</dbReference>
<proteinExistence type="predicted"/>